<organism evidence="4 5">
    <name type="scientific">Qipengyuania gaetbuli</name>
    <dbReference type="NCBI Taxonomy" id="266952"/>
    <lineage>
        <taxon>Bacteria</taxon>
        <taxon>Pseudomonadati</taxon>
        <taxon>Pseudomonadota</taxon>
        <taxon>Alphaproteobacteria</taxon>
        <taxon>Sphingomonadales</taxon>
        <taxon>Erythrobacteraceae</taxon>
        <taxon>Qipengyuania</taxon>
    </lineage>
</organism>
<keyword evidence="1" id="KW-0812">Transmembrane</keyword>
<name>A0A844XYF1_9SPHN</name>
<accession>A0A844XYF1</accession>
<dbReference type="NCBIfam" id="TIGR02595">
    <property type="entry name" value="PEP_CTERM"/>
    <property type="match status" value="1"/>
</dbReference>
<evidence type="ECO:0000259" key="3">
    <source>
        <dbReference type="Pfam" id="PF07589"/>
    </source>
</evidence>
<feature type="chain" id="PRO_5032909912" evidence="2">
    <location>
        <begin position="23"/>
        <end position="234"/>
    </location>
</feature>
<dbReference type="EMBL" id="WTYF01000004">
    <property type="protein sequence ID" value="MXO50586.1"/>
    <property type="molecule type" value="Genomic_DNA"/>
</dbReference>
<dbReference type="AlphaFoldDB" id="A0A844XYF1"/>
<dbReference type="InterPro" id="IPR013424">
    <property type="entry name" value="Ice-binding_C"/>
</dbReference>
<comment type="caution">
    <text evidence="4">The sequence shown here is derived from an EMBL/GenBank/DDBJ whole genome shotgun (WGS) entry which is preliminary data.</text>
</comment>
<evidence type="ECO:0000313" key="5">
    <source>
        <dbReference type="Proteomes" id="UP000444185"/>
    </source>
</evidence>
<dbReference type="Proteomes" id="UP000444185">
    <property type="component" value="Unassembled WGS sequence"/>
</dbReference>
<gene>
    <name evidence="4" type="ORF">GRI42_04615</name>
</gene>
<keyword evidence="1" id="KW-1133">Transmembrane helix</keyword>
<dbReference type="NCBIfam" id="NF033947">
    <property type="entry name" value="PEP-cistern"/>
    <property type="match status" value="1"/>
</dbReference>
<sequence length="234" mass="23860">MRHAFVSVAAGLGLLAATPAVAEPILLDDSNVGDSYTIDFDGFVDGNVTVDGLGAKLTLTLSSIVGNVYNFAYSLTNTTDSGVTSRVSGFAFDTDPAISSASSTGTYDNAIVGGTYPNQVGSVDVCFQGSNSQSCSGGGSGGVFNGDTGTGTLSLNFGSALSSLTLDDFFVRYQSITGAGDIGSASGRQITSTSSGSDVPEPNMMILFGLAALMIFAGTRRRRSARPMEEPAYA</sequence>
<proteinExistence type="predicted"/>
<evidence type="ECO:0000256" key="1">
    <source>
        <dbReference type="SAM" id="Phobius"/>
    </source>
</evidence>
<evidence type="ECO:0000256" key="2">
    <source>
        <dbReference type="SAM" id="SignalP"/>
    </source>
</evidence>
<feature type="transmembrane region" description="Helical" evidence="1">
    <location>
        <begin position="202"/>
        <end position="219"/>
    </location>
</feature>
<dbReference type="Pfam" id="PF07589">
    <property type="entry name" value="PEP-CTERM"/>
    <property type="match status" value="1"/>
</dbReference>
<dbReference type="OrthoDB" id="7504626at2"/>
<keyword evidence="5" id="KW-1185">Reference proteome</keyword>
<keyword evidence="2" id="KW-0732">Signal</keyword>
<evidence type="ECO:0000313" key="4">
    <source>
        <dbReference type="EMBL" id="MXO50586.1"/>
    </source>
</evidence>
<reference evidence="4 5" key="1">
    <citation type="submission" date="2019-12" db="EMBL/GenBank/DDBJ databases">
        <title>Genomic-based taxomic classification of the family Erythrobacteraceae.</title>
        <authorList>
            <person name="Xu L."/>
        </authorList>
    </citation>
    <scope>NUCLEOTIDE SEQUENCE [LARGE SCALE GENOMIC DNA]</scope>
    <source>
        <strain evidence="4 5">DSM 16225</strain>
    </source>
</reference>
<feature type="domain" description="Ice-binding protein C-terminal" evidence="3">
    <location>
        <begin position="198"/>
        <end position="222"/>
    </location>
</feature>
<keyword evidence="1" id="KW-0472">Membrane</keyword>
<feature type="signal peptide" evidence="2">
    <location>
        <begin position="1"/>
        <end position="22"/>
    </location>
</feature>
<protein>
    <submittedName>
        <fullName evidence="4">Cistern family PEP-CTERM protein</fullName>
    </submittedName>
</protein>